<proteinExistence type="predicted"/>
<gene>
    <name evidence="1" type="ORF">Pint_23619</name>
</gene>
<reference evidence="2" key="1">
    <citation type="journal article" date="2023" name="G3 (Bethesda)">
        <title>Genome assembly and association tests identify interacting loci associated with vigor, precocity, and sex in interspecific pistachio rootstocks.</title>
        <authorList>
            <person name="Palmer W."/>
            <person name="Jacygrad E."/>
            <person name="Sagayaradj S."/>
            <person name="Cavanaugh K."/>
            <person name="Han R."/>
            <person name="Bertier L."/>
            <person name="Beede B."/>
            <person name="Kafkas S."/>
            <person name="Golino D."/>
            <person name="Preece J."/>
            <person name="Michelmore R."/>
        </authorList>
    </citation>
    <scope>NUCLEOTIDE SEQUENCE [LARGE SCALE GENOMIC DNA]</scope>
</reference>
<evidence type="ECO:0000313" key="2">
    <source>
        <dbReference type="Proteomes" id="UP001163603"/>
    </source>
</evidence>
<keyword evidence="2" id="KW-1185">Reference proteome</keyword>
<dbReference type="EMBL" id="CM047741">
    <property type="protein sequence ID" value="KAJ0038873.1"/>
    <property type="molecule type" value="Genomic_DNA"/>
</dbReference>
<accession>A0ACC0YP13</accession>
<sequence>MKMSENNESNGPDNSESSVSQEDEAASGSQFADSKDDLFVDAPDDLDDSRSADNRELVASNEAETSVSREDLDDIKRENHHLAGIENGARDDHLVAELERLRDLLDKTVDEKDSIEKEYKEERKTLVKELANLRHQLKVLIGKELFPGDSDDGGFEQGVGESEKKTEVVDAPLHELMSECSEFLRSALELRTQSENAIQELNAVLHMKDQEIQDLNAKVTELSVSQAGTASEVQLERDQYVEAVADRMLAYLATVVNQEELLDYSIVGKITNVEKSTYLLIEKYNQMLYEIYQLGHCLSKTEVDFRVQEEFGTVFAAARDELLELKRREVELVEKVSHLEDENRKFVEQVEKDREMVEAVNAELSKTKTELEQEKTRCTNTKEKLSLAVTKGKALVQHRDSLKQSLAEKTTELEKCLSELQETSSALQVAELSKEELVKSENLVASLQDMLLQRNMILEKSEEVISQSDVPEELQSMDMVERVKWLVHERNELKVVSREFSKLKEAISLIELPETVSFSDLESRLGWIKESLDQVKDEAKMLLDELGRTKEVARNEIDRLSASLLAELQEKEYVRMQLDDLMMKYEEIVQKTDEVTLEKDLMMRMLLEESGIIMEDQDVFYQTSDLTTLVNKCFGKIREKTHASFDTAGADLEMFERMQSLLYVRDQELVLCEQLLEEDALVSLQMNDMSNELRVASEELGALKAEKDSLQKDLERSEEKSALLREKLSMAVKKGKGLVQDRENLKFQLDEKNSEIEKLRLNLQRQESTVSECKDQINNLLTELEDLKLQVDEKNSEIDKIRLNLQQQESIVSEYKNHINSLSTDLERIPKLEADIVAMNDQRNQLMQFLSESNKMLQRVIESVDHIVLPIDSVFEEPVEKVNWIAGYINECQDSRMCLEQELGTVKEEASSLASKFTEVQATMKSLEDALSAAEKKITQLAEEKRELEASKEFIQQQLEKAIEEARSQTSSFAEACASSKSLEDELLRAEKNISVLTNEKEEAQGSRAAALMELEKVSEEFASQTSKLTEAYKTIKSLEDALSQVETTVASLTEKNNVVQVGRTTLESEMQKLKDEAESHTVKLANAHTTIESLEDALAKAENDISVLEGEKRIAEEEISTLNSKLKACLEELAGTSGSLESRSVELIGHLNDLRMLMKDERLLSIVKQCCERKIEGLQDMDLVIKHIMDQVVGIGPGEPLSPPDNEGSSDVNKCFINDLDNIEIEDDEVLVADADNISSSFRKMAEGFRMRNKILADKLEGFLTFLDEFIAALLRKLQTTRDEVIKMVQSIESLNQKLKIMEVYKKEHEEAMQSLENDVTMLLSACSDATRELQFEIKNDLLELNSVPELGKLNHSIFQEVREVGGGDTAEHQKKLDGSNKYLETAEKLLSSTRKAQSLSKLFESTSTVAASTIQDLQKQLHETSKAFEKAIEERDIYQNMVSKLETDADSLKDSSTETASTIQDLQKKLHETSKAFEKAIGERDLYQNMVSKLETDVGSLKDSCRELDLKVEDYQAIKEKLNEKEAEISSLYNRLSLKEREAEESLLSASQVRQLFDKITGIEIPVPESEVGDVEPEISADVKKLFCIIDSVAELLHQINSLNLEKEELESTLSTQTAEIELLKGEVETHITNKPDSEKLKSELSDLTVGLEKMINILGCDEDVVDQKSAGPRGILAVVEKQVMTLLSESENSKSKIQELGTKLLGSQKVVDELATKIKVLEDSIQVRTVEPEIVQERSISEAPSVPTGSEISEIEDPGALGKKSISPVASAAHVRSMRKGSTDHLAINIDSESARLVNSSEETDDEDKGHVFKSLNTTGLIPRQGKMVADRIDGICRFIITQGIWWSNFDEPSQSKARPYCLLAFLAYMATGNHFVTKSVIIYHLDHAHPRFILKNTHLKLGADIDYGVTHYQPLADNKPCLYHSLTFPCFYTIFGVKSQNALKFSIKAFASRKSVKKLKRDEQLRSTKETNVVANGSTAEDDYVKDGSQVSSVDDFAPQKLATFPARSSVLQACTVTCGILATLGLIIRQVSHVASVEGFPIHDCSNEVSFGFEIWHLELISGLVILISLCRYLLLKAWPDFAESSEAANQQVLTSLEPLDYLVVAFLPGVSEELLFRGALLPLFGTNWTSVLVVATIFGVLHLGNGRKYSFAVWYSS</sequence>
<name>A0ACC0YP13_9ROSI</name>
<comment type="caution">
    <text evidence="1">The sequence shown here is derived from an EMBL/GenBank/DDBJ whole genome shotgun (WGS) entry which is preliminary data.</text>
</comment>
<protein>
    <submittedName>
        <fullName evidence="1">Uncharacterized protein</fullName>
    </submittedName>
</protein>
<evidence type="ECO:0000313" key="1">
    <source>
        <dbReference type="EMBL" id="KAJ0038873.1"/>
    </source>
</evidence>
<dbReference type="Proteomes" id="UP001163603">
    <property type="component" value="Chromosome 6"/>
</dbReference>
<organism evidence="1 2">
    <name type="scientific">Pistacia integerrima</name>
    <dbReference type="NCBI Taxonomy" id="434235"/>
    <lineage>
        <taxon>Eukaryota</taxon>
        <taxon>Viridiplantae</taxon>
        <taxon>Streptophyta</taxon>
        <taxon>Embryophyta</taxon>
        <taxon>Tracheophyta</taxon>
        <taxon>Spermatophyta</taxon>
        <taxon>Magnoliopsida</taxon>
        <taxon>eudicotyledons</taxon>
        <taxon>Gunneridae</taxon>
        <taxon>Pentapetalae</taxon>
        <taxon>rosids</taxon>
        <taxon>malvids</taxon>
        <taxon>Sapindales</taxon>
        <taxon>Anacardiaceae</taxon>
        <taxon>Pistacia</taxon>
    </lineage>
</organism>